<dbReference type="SUPFAM" id="SSF75011">
    <property type="entry name" value="3-carboxy-cis,cis-mucoante lactonizing enzyme"/>
    <property type="match status" value="1"/>
</dbReference>
<dbReference type="PANTHER" id="PTHR30344:SF1">
    <property type="entry name" value="6-PHOSPHOGLUCONOLACTONASE"/>
    <property type="match status" value="1"/>
</dbReference>
<keyword evidence="2" id="KW-0119">Carbohydrate metabolism</keyword>
<dbReference type="InterPro" id="IPR050282">
    <property type="entry name" value="Cycloisomerase_2"/>
</dbReference>
<gene>
    <name evidence="3" type="ORF">LPTSP4_00150</name>
</gene>
<comment type="caution">
    <text evidence="3">The sequence shown here is derived from an EMBL/GenBank/DDBJ whole genome shotgun (WGS) entry which is preliminary data.</text>
</comment>
<organism evidence="3 4">
    <name type="scientific">Leptospira ryugenii</name>
    <dbReference type="NCBI Taxonomy" id="1917863"/>
    <lineage>
        <taxon>Bacteria</taxon>
        <taxon>Pseudomonadati</taxon>
        <taxon>Spirochaetota</taxon>
        <taxon>Spirochaetia</taxon>
        <taxon>Leptospirales</taxon>
        <taxon>Leptospiraceae</taxon>
        <taxon>Leptospira</taxon>
    </lineage>
</organism>
<evidence type="ECO:0000313" key="3">
    <source>
        <dbReference type="EMBL" id="GBF48516.1"/>
    </source>
</evidence>
<dbReference type="EMBL" id="BFBB01000001">
    <property type="protein sequence ID" value="GBF48516.1"/>
    <property type="molecule type" value="Genomic_DNA"/>
</dbReference>
<dbReference type="GO" id="GO:0006006">
    <property type="term" value="P:glucose metabolic process"/>
    <property type="evidence" value="ECO:0007669"/>
    <property type="project" value="UniProtKB-KW"/>
</dbReference>
<reference evidence="3 4" key="1">
    <citation type="submission" date="2018-02" db="EMBL/GenBank/DDBJ databases">
        <title>Novel Leptospira species isolated from soil and water in Japan.</title>
        <authorList>
            <person name="Nakao R."/>
            <person name="Masuzawa T."/>
        </authorList>
    </citation>
    <scope>NUCLEOTIDE SEQUENCE [LARGE SCALE GENOMIC DNA]</scope>
    <source>
        <strain evidence="3 4">YH101</strain>
    </source>
</reference>
<evidence type="ECO:0000256" key="1">
    <source>
        <dbReference type="ARBA" id="ARBA00005564"/>
    </source>
</evidence>
<name>A0A2P2DV50_9LEPT</name>
<protein>
    <recommendedName>
        <fullName evidence="5">Lactonase, 7-bladed beta-propeller domain protein</fullName>
    </recommendedName>
</protein>
<dbReference type="InterPro" id="IPR015943">
    <property type="entry name" value="WD40/YVTN_repeat-like_dom_sf"/>
</dbReference>
<keyword evidence="2" id="KW-0313">Glucose metabolism</keyword>
<accession>A0A2P2DV50</accession>
<dbReference type="GO" id="GO:0017057">
    <property type="term" value="F:6-phosphogluconolactonase activity"/>
    <property type="evidence" value="ECO:0007669"/>
    <property type="project" value="TreeGrafter"/>
</dbReference>
<dbReference type="Pfam" id="PF10282">
    <property type="entry name" value="Lactonase"/>
    <property type="match status" value="1"/>
</dbReference>
<dbReference type="AlphaFoldDB" id="A0A2P2DV50"/>
<keyword evidence="4" id="KW-1185">Reference proteome</keyword>
<dbReference type="PANTHER" id="PTHR30344">
    <property type="entry name" value="6-PHOSPHOGLUCONOLACTONASE-RELATED"/>
    <property type="match status" value="1"/>
</dbReference>
<evidence type="ECO:0000313" key="4">
    <source>
        <dbReference type="Proteomes" id="UP000245133"/>
    </source>
</evidence>
<proteinExistence type="inferred from homology"/>
<dbReference type="Proteomes" id="UP000245133">
    <property type="component" value="Unassembled WGS sequence"/>
</dbReference>
<dbReference type="InterPro" id="IPR019405">
    <property type="entry name" value="Lactonase_7-beta_prop"/>
</dbReference>
<dbReference type="Gene3D" id="2.130.10.10">
    <property type="entry name" value="YVTN repeat-like/Quinoprotein amine dehydrogenase"/>
    <property type="match status" value="3"/>
</dbReference>
<comment type="similarity">
    <text evidence="1">Belongs to the cycloisomerase 2 family.</text>
</comment>
<sequence length="427" mass="43975">MSCDFSNRNSPTYFISGTINGLLATGLVLQNNGGDDLRINYGANSFLFPTRTSLYNVTVKTQAKDFSCTVANGSGRALSDITNVTVSCQPKQAGYVIVSNVTSTNISVYSVNPNTGSLTEISGSPFTNALCAARGLAISPDSSYVYAACQGEDKIRVYSITKSSGMLVEIAGSPFNVPSGIPTRLSVDPTGKWLVLGTNNPSALIHMYAISANTGALTFLGSYATSAAQPYAVTFDATGKFVYAGIGLNGNVDGWTLNTTTGALSSVGSPAPGGSNAIDITTDPAGRYLFAANYSGPGRIFVYTINPTTGVLAQISGLGPGFSTINDSPDSIFVDPKSRFVYSGNQTPANLAGFTLDISTGTLTTMAGSTFSGYSGALAMDPSGTYLYSGTGGFVRAFTVNPTTGVPSLVGTFAAGTDQTSIVIASY</sequence>
<evidence type="ECO:0008006" key="5">
    <source>
        <dbReference type="Google" id="ProtNLM"/>
    </source>
</evidence>
<evidence type="ECO:0000256" key="2">
    <source>
        <dbReference type="ARBA" id="ARBA00022526"/>
    </source>
</evidence>